<dbReference type="Pfam" id="PF16889">
    <property type="entry name" value="Hepar_II_III_N"/>
    <property type="match status" value="1"/>
</dbReference>
<sequence>MTIEYAKQVYDEASLEVLRGYILSKKSKEYRDLLLACERLLENIFLFEDNWDMEPCPVAYQLSPMDWQANCHGDEEWTFMLNRQEYLWKLALAFLVEQDERYLAKVRELMLSWVEQVRDWHPKAASSRTLDTALRCLTWLKLLPILTQWKGLTELEYRRILESIQQQLVYLRIHYRPKDLLSNWGIFQTGAMLLAHAYLGHEIDIEAEYEFACGEIERQIDTQILEDGTQYEQSFLYHVEVYKLLLELAYLLPEYREPWSPVLRKMANYVVQMTGPDGRSLAIGDSDCHETTDILQLTALFFEDGAYLPDASAGLDLHLLLLVGQKGLERFERLETGVVTTGSSFFSNSGHSIVKERDSYLFFKSGPMGSGHSHGDQNSFCFYHKGKPIVIDSGRYSYRECKERYMLKSSWAHSSCILDEQSAEQVSGSWEFDSYPQFISHDYHQVASCYWMQGVYQATTRGGLPYWHRRQVVMAGADVLLIVDQLDCQGEHSLTSQLILDPQVVVGQEAINDLCLYSSQVFIPQEAVVSPKYNELNKTQKLVKKEFFKDRIISYTLLVEKEIDVKPVPIYQTDQTLLKNGLAFSCQGKGVDILLVLHHQDIYKGEKLIQVEGYLLRGKCLVVDRKTGQIIRLRH</sequence>
<evidence type="ECO:0000313" key="9">
    <source>
        <dbReference type="Proteomes" id="UP000188600"/>
    </source>
</evidence>
<dbReference type="PANTHER" id="PTHR39210:SF1">
    <property type="entry name" value="HEPARIN-SULFATE LYASE"/>
    <property type="match status" value="1"/>
</dbReference>
<dbReference type="Gene3D" id="2.70.98.70">
    <property type="match status" value="1"/>
</dbReference>
<name>A0AB36JME3_9STRE</name>
<dbReference type="GO" id="GO:0042597">
    <property type="term" value="C:periplasmic space"/>
    <property type="evidence" value="ECO:0007669"/>
    <property type="project" value="UniProtKB-SubCell"/>
</dbReference>
<evidence type="ECO:0000256" key="1">
    <source>
        <dbReference type="ARBA" id="ARBA00004418"/>
    </source>
</evidence>
<dbReference type="Proteomes" id="UP000188946">
    <property type="component" value="Unassembled WGS sequence"/>
</dbReference>
<dbReference type="InterPro" id="IPR031680">
    <property type="entry name" value="Hepar_II_III_N"/>
</dbReference>
<evidence type="ECO:0000313" key="8">
    <source>
        <dbReference type="EMBL" id="ONK29418.1"/>
    </source>
</evidence>
<dbReference type="Proteomes" id="UP000188600">
    <property type="component" value="Unassembled WGS sequence"/>
</dbReference>
<dbReference type="SUPFAM" id="SSF48230">
    <property type="entry name" value="Chondroitin AC/alginate lyase"/>
    <property type="match status" value="1"/>
</dbReference>
<feature type="domain" description="Heparinase II/III-like C-terminal" evidence="5">
    <location>
        <begin position="341"/>
        <end position="509"/>
    </location>
</feature>
<organism evidence="7 9">
    <name type="scientific">Streptococcus azizii</name>
    <dbReference type="NCBI Taxonomy" id="1579424"/>
    <lineage>
        <taxon>Bacteria</taxon>
        <taxon>Bacillati</taxon>
        <taxon>Bacillota</taxon>
        <taxon>Bacilli</taxon>
        <taxon>Lactobacillales</taxon>
        <taxon>Streptococcaceae</taxon>
        <taxon>Streptococcus</taxon>
    </lineage>
</organism>
<evidence type="ECO:0000259" key="6">
    <source>
        <dbReference type="Pfam" id="PF16889"/>
    </source>
</evidence>
<dbReference type="EMBL" id="MSPT01000009">
    <property type="protein sequence ID" value="ONK27485.1"/>
    <property type="molecule type" value="Genomic_DNA"/>
</dbReference>
<keyword evidence="3" id="KW-0574">Periplasm</keyword>
<evidence type="ECO:0000256" key="2">
    <source>
        <dbReference type="ARBA" id="ARBA00022729"/>
    </source>
</evidence>
<proteinExistence type="predicted"/>
<evidence type="ECO:0000313" key="10">
    <source>
        <dbReference type="Proteomes" id="UP000188946"/>
    </source>
</evidence>
<evidence type="ECO:0000256" key="3">
    <source>
        <dbReference type="ARBA" id="ARBA00022764"/>
    </source>
</evidence>
<protein>
    <submittedName>
        <fullName evidence="7">Heparinase</fullName>
    </submittedName>
</protein>
<gene>
    <name evidence="8" type="ORF">BVE84_05190</name>
    <name evidence="7" type="ORF">BVE86_05030</name>
</gene>
<feature type="domain" description="Heparin-sulfate lyase N-terminal" evidence="6">
    <location>
        <begin position="44"/>
        <end position="291"/>
    </location>
</feature>
<dbReference type="InterPro" id="IPR008929">
    <property type="entry name" value="Chondroitin_lyas"/>
</dbReference>
<dbReference type="InterPro" id="IPR012480">
    <property type="entry name" value="Hepar_II_III_C"/>
</dbReference>
<dbReference type="RefSeq" id="WP_076996004.1">
    <property type="nucleotide sequence ID" value="NZ_MSPR01000008.1"/>
</dbReference>
<keyword evidence="4" id="KW-0456">Lyase</keyword>
<dbReference type="GO" id="GO:0016829">
    <property type="term" value="F:lyase activity"/>
    <property type="evidence" value="ECO:0007669"/>
    <property type="project" value="UniProtKB-KW"/>
</dbReference>
<evidence type="ECO:0000313" key="7">
    <source>
        <dbReference type="EMBL" id="ONK27485.1"/>
    </source>
</evidence>
<dbReference type="Pfam" id="PF07940">
    <property type="entry name" value="Hepar_II_III_C"/>
    <property type="match status" value="1"/>
</dbReference>
<reference evidence="9 10" key="1">
    <citation type="submission" date="2016-12" db="EMBL/GenBank/DDBJ databases">
        <authorList>
            <person name="Gulvik C.A."/>
        </authorList>
    </citation>
    <scope>NUCLEOTIDE SEQUENCE [LARGE SCALE GENOMIC DNA]</scope>
    <source>
        <strain evidence="8 10">12-5202</strain>
        <strain evidence="7 9">12-5291</strain>
    </source>
</reference>
<dbReference type="AlphaFoldDB" id="A0AB36JME3"/>
<dbReference type="PANTHER" id="PTHR39210">
    <property type="entry name" value="HEPARIN-SULFATE LYASE"/>
    <property type="match status" value="1"/>
</dbReference>
<keyword evidence="10" id="KW-1185">Reference proteome</keyword>
<evidence type="ECO:0000259" key="5">
    <source>
        <dbReference type="Pfam" id="PF07940"/>
    </source>
</evidence>
<dbReference type="EMBL" id="MSPR01000008">
    <property type="protein sequence ID" value="ONK29418.1"/>
    <property type="molecule type" value="Genomic_DNA"/>
</dbReference>
<dbReference type="Gene3D" id="1.50.10.100">
    <property type="entry name" value="Chondroitin AC/alginate lyase"/>
    <property type="match status" value="1"/>
</dbReference>
<evidence type="ECO:0000256" key="4">
    <source>
        <dbReference type="ARBA" id="ARBA00023239"/>
    </source>
</evidence>
<accession>A0AB36JME3</accession>
<comment type="subcellular location">
    <subcellularLocation>
        <location evidence="1">Periplasm</location>
    </subcellularLocation>
</comment>
<keyword evidence="2" id="KW-0732">Signal</keyword>
<comment type="caution">
    <text evidence="7">The sequence shown here is derived from an EMBL/GenBank/DDBJ whole genome shotgun (WGS) entry which is preliminary data.</text>
</comment>